<sequence>MKIYGNKPPEGKEAISPVKKIDRTDPYTSGAGVSSVERVATSDKVNLSQRARDFEEIRGRIDQLPEQRTDKIKILKESIENGTYSIDSKAIAAKMLQEMI</sequence>
<keyword evidence="5" id="KW-0805">Transcription regulation</keyword>
<keyword evidence="6" id="KW-0804">Transcription</keyword>
<dbReference type="InterPro" id="IPR007412">
    <property type="entry name" value="FlgM"/>
</dbReference>
<evidence type="ECO:0000313" key="12">
    <source>
        <dbReference type="Proteomes" id="UP000033423"/>
    </source>
</evidence>
<evidence type="ECO:0000256" key="2">
    <source>
        <dbReference type="ARBA" id="ARBA00017823"/>
    </source>
</evidence>
<dbReference type="SUPFAM" id="SSF101498">
    <property type="entry name" value="Anti-sigma factor FlgM"/>
    <property type="match status" value="1"/>
</dbReference>
<evidence type="ECO:0000256" key="8">
    <source>
        <dbReference type="ARBA" id="ARBA00030117"/>
    </source>
</evidence>
<dbReference type="Proteomes" id="UP000033423">
    <property type="component" value="Unassembled WGS sequence"/>
</dbReference>
<evidence type="ECO:0000313" key="11">
    <source>
        <dbReference type="EMBL" id="KJU82232.1"/>
    </source>
</evidence>
<dbReference type="AlphaFoldDB" id="A0A0F3GK58"/>
<evidence type="ECO:0000256" key="4">
    <source>
        <dbReference type="ARBA" id="ARBA00022795"/>
    </source>
</evidence>
<reference evidence="11 12" key="1">
    <citation type="submission" date="2015-02" db="EMBL/GenBank/DDBJ databases">
        <title>Single-cell genomics of uncultivated deep-branching MTB reveals a conserved set of magnetosome genes.</title>
        <authorList>
            <person name="Kolinko S."/>
            <person name="Richter M."/>
            <person name="Glockner F.O."/>
            <person name="Brachmann A."/>
            <person name="Schuler D."/>
        </authorList>
    </citation>
    <scope>NUCLEOTIDE SEQUENCE [LARGE SCALE GENOMIC DNA]</scope>
    <source>
        <strain evidence="11">TM-1</strain>
    </source>
</reference>
<proteinExistence type="inferred from homology"/>
<protein>
    <recommendedName>
        <fullName evidence="2">Negative regulator of flagellin synthesis</fullName>
    </recommendedName>
    <alternativeName>
        <fullName evidence="8">Anti-sigma-28 factor</fullName>
    </alternativeName>
</protein>
<evidence type="ECO:0000256" key="3">
    <source>
        <dbReference type="ARBA" id="ARBA00022491"/>
    </source>
</evidence>
<dbReference type="NCBIfam" id="TIGR03824">
    <property type="entry name" value="FlgM_jcvi"/>
    <property type="match status" value="1"/>
</dbReference>
<evidence type="ECO:0000259" key="10">
    <source>
        <dbReference type="Pfam" id="PF04316"/>
    </source>
</evidence>
<comment type="similarity">
    <text evidence="1">Belongs to the FlgM family.</text>
</comment>
<keyword evidence="3" id="KW-0678">Repressor</keyword>
<feature type="compositionally biased region" description="Basic and acidic residues" evidence="9">
    <location>
        <begin position="9"/>
        <end position="25"/>
    </location>
</feature>
<dbReference type="GO" id="GO:0045892">
    <property type="term" value="P:negative regulation of DNA-templated transcription"/>
    <property type="evidence" value="ECO:0007669"/>
    <property type="project" value="InterPro"/>
</dbReference>
<gene>
    <name evidence="11" type="ORF">MBAV_005582</name>
</gene>
<keyword evidence="12" id="KW-1185">Reference proteome</keyword>
<feature type="domain" description="Anti-sigma-28 factor FlgM C-terminal" evidence="10">
    <location>
        <begin position="43"/>
        <end position="97"/>
    </location>
</feature>
<evidence type="ECO:0000256" key="9">
    <source>
        <dbReference type="SAM" id="MobiDB-lite"/>
    </source>
</evidence>
<dbReference type="GO" id="GO:0044781">
    <property type="term" value="P:bacterial-type flagellum organization"/>
    <property type="evidence" value="ECO:0007669"/>
    <property type="project" value="UniProtKB-KW"/>
</dbReference>
<accession>A0A0F3GK58</accession>
<feature type="region of interest" description="Disordered" evidence="9">
    <location>
        <begin position="1"/>
        <end position="41"/>
    </location>
</feature>
<evidence type="ECO:0000256" key="6">
    <source>
        <dbReference type="ARBA" id="ARBA00023163"/>
    </source>
</evidence>
<dbReference type="InterPro" id="IPR031316">
    <property type="entry name" value="FlgM_C"/>
</dbReference>
<dbReference type="Pfam" id="PF04316">
    <property type="entry name" value="FlgM"/>
    <property type="match status" value="1"/>
</dbReference>
<dbReference type="EMBL" id="LACI01002393">
    <property type="protein sequence ID" value="KJU82232.1"/>
    <property type="molecule type" value="Genomic_DNA"/>
</dbReference>
<evidence type="ECO:0000256" key="7">
    <source>
        <dbReference type="ARBA" id="ARBA00024739"/>
    </source>
</evidence>
<evidence type="ECO:0000256" key="5">
    <source>
        <dbReference type="ARBA" id="ARBA00023015"/>
    </source>
</evidence>
<comment type="function">
    <text evidence="7">Responsible for the coupling of flagellin expression to flagellar assembly by preventing expression of the flagellin genes when a component of the middle class of proteins is defective. It negatively regulates flagellar genes by inhibiting the activity of FliA by directly binding to FliA.</text>
</comment>
<evidence type="ECO:0000256" key="1">
    <source>
        <dbReference type="ARBA" id="ARBA00005322"/>
    </source>
</evidence>
<keyword evidence="4" id="KW-1005">Bacterial flagellum biogenesis</keyword>
<comment type="caution">
    <text evidence="11">The sequence shown here is derived from an EMBL/GenBank/DDBJ whole genome shotgun (WGS) entry which is preliminary data.</text>
</comment>
<organism evidence="11 12">
    <name type="scientific">Candidatus Magnetobacterium bavaricum</name>
    <dbReference type="NCBI Taxonomy" id="29290"/>
    <lineage>
        <taxon>Bacteria</taxon>
        <taxon>Pseudomonadati</taxon>
        <taxon>Nitrospirota</taxon>
        <taxon>Thermodesulfovibrionia</taxon>
        <taxon>Thermodesulfovibrionales</taxon>
        <taxon>Candidatus Magnetobacteriaceae</taxon>
        <taxon>Candidatus Magnetobacterium</taxon>
    </lineage>
</organism>
<dbReference type="InterPro" id="IPR035890">
    <property type="entry name" value="Anti-sigma-28_factor_FlgM_sf"/>
</dbReference>
<name>A0A0F3GK58_9BACT</name>